<dbReference type="InterPro" id="IPR029048">
    <property type="entry name" value="HSP70_C_sf"/>
</dbReference>
<dbReference type="InterPro" id="IPR043129">
    <property type="entry name" value="ATPase_NBD"/>
</dbReference>
<dbReference type="PRINTS" id="PR00301">
    <property type="entry name" value="HEATSHOCK70"/>
</dbReference>
<dbReference type="Gene3D" id="3.30.420.40">
    <property type="match status" value="2"/>
</dbReference>
<gene>
    <name evidence="4" type="ORF">LUZ61_020845</name>
</gene>
<dbReference type="SUPFAM" id="SSF53067">
    <property type="entry name" value="Actin-like ATPase domain"/>
    <property type="match status" value="2"/>
</dbReference>
<comment type="similarity">
    <text evidence="1">Belongs to the heat shock protein 70 family.</text>
</comment>
<keyword evidence="5" id="KW-1185">Reference proteome</keyword>
<accession>A0AAD6EPF3</accession>
<organism evidence="4 5">
    <name type="scientific">Rhynchospora tenuis</name>
    <dbReference type="NCBI Taxonomy" id="198213"/>
    <lineage>
        <taxon>Eukaryota</taxon>
        <taxon>Viridiplantae</taxon>
        <taxon>Streptophyta</taxon>
        <taxon>Embryophyta</taxon>
        <taxon>Tracheophyta</taxon>
        <taxon>Spermatophyta</taxon>
        <taxon>Magnoliopsida</taxon>
        <taxon>Liliopsida</taxon>
        <taxon>Poales</taxon>
        <taxon>Cyperaceae</taxon>
        <taxon>Cyperoideae</taxon>
        <taxon>Rhynchosporeae</taxon>
        <taxon>Rhynchospora</taxon>
    </lineage>
</organism>
<dbReference type="Proteomes" id="UP001210211">
    <property type="component" value="Unassembled WGS sequence"/>
</dbReference>
<dbReference type="AlphaFoldDB" id="A0AAD6EPF3"/>
<reference evidence="4 5" key="1">
    <citation type="journal article" date="2022" name="Cell">
        <title>Repeat-based holocentromeres influence genome architecture and karyotype evolution.</title>
        <authorList>
            <person name="Hofstatter P.G."/>
            <person name="Thangavel G."/>
            <person name="Lux T."/>
            <person name="Neumann P."/>
            <person name="Vondrak T."/>
            <person name="Novak P."/>
            <person name="Zhang M."/>
            <person name="Costa L."/>
            <person name="Castellani M."/>
            <person name="Scott A."/>
            <person name="Toegelov H."/>
            <person name="Fuchs J."/>
            <person name="Mata-Sucre Y."/>
            <person name="Dias Y."/>
            <person name="Vanzela A.L.L."/>
            <person name="Huettel B."/>
            <person name="Almeida C.C.S."/>
            <person name="Simkova H."/>
            <person name="Souza G."/>
            <person name="Pedrosa-Harand A."/>
            <person name="Macas J."/>
            <person name="Mayer K.F.X."/>
            <person name="Houben A."/>
            <person name="Marques A."/>
        </authorList>
    </citation>
    <scope>NUCLEOTIDE SEQUENCE [LARGE SCALE GENOMIC DNA]</scope>
    <source>
        <strain evidence="4">RhyTen1mFocal</strain>
    </source>
</reference>
<dbReference type="GO" id="GO:0140662">
    <property type="term" value="F:ATP-dependent protein folding chaperone"/>
    <property type="evidence" value="ECO:0007669"/>
    <property type="project" value="InterPro"/>
</dbReference>
<dbReference type="InterPro" id="IPR013126">
    <property type="entry name" value="Hsp_70_fam"/>
</dbReference>
<evidence type="ECO:0008006" key="6">
    <source>
        <dbReference type="Google" id="ProtNLM"/>
    </source>
</evidence>
<dbReference type="EMBL" id="JAMRDG010000002">
    <property type="protein sequence ID" value="KAJ3691681.1"/>
    <property type="molecule type" value="Genomic_DNA"/>
</dbReference>
<keyword evidence="3" id="KW-0067">ATP-binding</keyword>
<dbReference type="Gene3D" id="3.90.640.10">
    <property type="entry name" value="Actin, Chain A, domain 4"/>
    <property type="match status" value="1"/>
</dbReference>
<dbReference type="InterPro" id="IPR018181">
    <property type="entry name" value="Heat_shock_70_CS"/>
</dbReference>
<evidence type="ECO:0000256" key="1">
    <source>
        <dbReference type="ARBA" id="ARBA00007381"/>
    </source>
</evidence>
<dbReference type="FunFam" id="3.90.640.10:FF:000134">
    <property type="entry name" value="Heat shock cognate 71 kDa protein"/>
    <property type="match status" value="1"/>
</dbReference>
<dbReference type="PROSITE" id="PS01036">
    <property type="entry name" value="HSP70_3"/>
    <property type="match status" value="1"/>
</dbReference>
<sequence length="457" mass="50770">MVLSKMKEIIESYLNSKVTKAVICVPACFNDSQRKAIKDAGALAGLNVMQLLNEPTAAAIFYYLQKKVGAKSPDPKNLLIFYLGGGNLDVSIAKLNNCTIQVCAVVGDTNLGGQDFDNNLVCHFVKKFMKEKNLDISNKPKSLRRLRAACKAKRVLSTYVQTVVEIDASDEGNDFHSSITRAAFEELSSSLFKRSIDCVERCLEEAKMNKDCIDDVVLMGGSTRIPKVYQILKDFYKGKELCKSMNSDEAVAYGAAVQAAILNGNCDCDKLNYTLKIQDITALSFGLGSKDGAIMNNEYAHSEEYPYPSKNRATDNHLFRSPVKLLDRSAGMRDSIHDSKDTSTSEKIEIVTSKNNDGLTPEEIEQMVKAASRYKKEDEEQKMISAAALNSLKNMAYDMKAAATNPFQSASNKKLMEEAADRAIVWMNTIHHAEIEEINAWKRMLEIIKTQVELVLT</sequence>
<evidence type="ECO:0000313" key="4">
    <source>
        <dbReference type="EMBL" id="KAJ3691681.1"/>
    </source>
</evidence>
<evidence type="ECO:0000313" key="5">
    <source>
        <dbReference type="Proteomes" id="UP001210211"/>
    </source>
</evidence>
<protein>
    <recommendedName>
        <fullName evidence="6">Heat shock protein 70</fullName>
    </recommendedName>
</protein>
<evidence type="ECO:0000256" key="2">
    <source>
        <dbReference type="ARBA" id="ARBA00022741"/>
    </source>
</evidence>
<proteinExistence type="inferred from homology"/>
<name>A0AAD6EPF3_9POAL</name>
<dbReference type="Gene3D" id="1.20.1270.10">
    <property type="match status" value="1"/>
</dbReference>
<evidence type="ECO:0000256" key="3">
    <source>
        <dbReference type="ARBA" id="ARBA00022840"/>
    </source>
</evidence>
<dbReference type="PANTHER" id="PTHR19375">
    <property type="entry name" value="HEAT SHOCK PROTEIN 70KDA"/>
    <property type="match status" value="1"/>
</dbReference>
<comment type="caution">
    <text evidence="4">The sequence shown here is derived from an EMBL/GenBank/DDBJ whole genome shotgun (WGS) entry which is preliminary data.</text>
</comment>
<dbReference type="Pfam" id="PF00012">
    <property type="entry name" value="HSP70"/>
    <property type="match status" value="1"/>
</dbReference>
<keyword evidence="2" id="KW-0547">Nucleotide-binding</keyword>
<dbReference type="FunFam" id="3.30.420.40:FF:000545">
    <property type="entry name" value="Endoplasmic reticulum chaperone BiP"/>
    <property type="match status" value="1"/>
</dbReference>
<dbReference type="GO" id="GO:0005524">
    <property type="term" value="F:ATP binding"/>
    <property type="evidence" value="ECO:0007669"/>
    <property type="project" value="UniProtKB-KW"/>
</dbReference>